<dbReference type="EMBL" id="JBIGHZ010000002">
    <property type="protein sequence ID" value="MFG6447526.1"/>
    <property type="molecule type" value="Genomic_DNA"/>
</dbReference>
<protein>
    <submittedName>
        <fullName evidence="8">SET domain-containing protein</fullName>
        <ecNumber evidence="8">2.1.1.-</ecNumber>
    </submittedName>
</protein>
<evidence type="ECO:0000313" key="8">
    <source>
        <dbReference type="EMBL" id="MFG6447526.1"/>
    </source>
</evidence>
<evidence type="ECO:0000256" key="1">
    <source>
        <dbReference type="ARBA" id="ARBA00004286"/>
    </source>
</evidence>
<comment type="subcellular location">
    <subcellularLocation>
        <location evidence="1">Chromosome</location>
    </subcellularLocation>
</comment>
<accession>A0ABW7FT78</accession>
<dbReference type="SMART" id="SM00317">
    <property type="entry name" value="SET"/>
    <property type="match status" value="1"/>
</dbReference>
<dbReference type="GO" id="GO:0008168">
    <property type="term" value="F:methyltransferase activity"/>
    <property type="evidence" value="ECO:0007669"/>
    <property type="project" value="UniProtKB-KW"/>
</dbReference>
<evidence type="ECO:0000256" key="5">
    <source>
        <dbReference type="ARBA" id="ARBA00022691"/>
    </source>
</evidence>
<dbReference type="InterPro" id="IPR050777">
    <property type="entry name" value="SET2_Histone-Lys_MeTrsfase"/>
</dbReference>
<keyword evidence="4 8" id="KW-0808">Transferase</keyword>
<dbReference type="PANTHER" id="PTHR22884">
    <property type="entry name" value="SET DOMAIN PROTEINS"/>
    <property type="match status" value="1"/>
</dbReference>
<dbReference type="EC" id="2.1.1.-" evidence="8"/>
<comment type="caution">
    <text evidence="8">The sequence shown here is derived from an EMBL/GenBank/DDBJ whole genome shotgun (WGS) entry which is preliminary data.</text>
</comment>
<evidence type="ECO:0000259" key="6">
    <source>
        <dbReference type="PROSITE" id="PS50280"/>
    </source>
</evidence>
<evidence type="ECO:0000256" key="4">
    <source>
        <dbReference type="ARBA" id="ARBA00022679"/>
    </source>
</evidence>
<dbReference type="Pfam" id="PF00856">
    <property type="entry name" value="SET"/>
    <property type="match status" value="1"/>
</dbReference>
<organism evidence="8 9">
    <name type="scientific">Roseateles rivi</name>
    <dbReference type="NCBI Taxonomy" id="3299028"/>
    <lineage>
        <taxon>Bacteria</taxon>
        <taxon>Pseudomonadati</taxon>
        <taxon>Pseudomonadota</taxon>
        <taxon>Betaproteobacteria</taxon>
        <taxon>Burkholderiales</taxon>
        <taxon>Sphaerotilaceae</taxon>
        <taxon>Roseateles</taxon>
    </lineage>
</organism>
<dbReference type="RefSeq" id="WP_394458935.1">
    <property type="nucleotide sequence ID" value="NZ_JBIGHZ010000002.1"/>
</dbReference>
<dbReference type="InterPro" id="IPR001214">
    <property type="entry name" value="SET_dom"/>
</dbReference>
<dbReference type="Proteomes" id="UP001606099">
    <property type="component" value="Unassembled WGS sequence"/>
</dbReference>
<dbReference type="InterPro" id="IPR046341">
    <property type="entry name" value="SET_dom_sf"/>
</dbReference>
<evidence type="ECO:0000259" key="7">
    <source>
        <dbReference type="PROSITE" id="PS50868"/>
    </source>
</evidence>
<keyword evidence="9" id="KW-1185">Reference proteome</keyword>
<keyword evidence="5" id="KW-0949">S-adenosyl-L-methionine</keyword>
<reference evidence="8 9" key="1">
    <citation type="submission" date="2024-08" db="EMBL/GenBank/DDBJ databases">
        <authorList>
            <person name="Lu H."/>
        </authorList>
    </citation>
    <scope>NUCLEOTIDE SEQUENCE [LARGE SCALE GENOMIC DNA]</scope>
    <source>
        <strain evidence="8 9">BYS180W</strain>
    </source>
</reference>
<evidence type="ECO:0000256" key="2">
    <source>
        <dbReference type="ARBA" id="ARBA00022454"/>
    </source>
</evidence>
<evidence type="ECO:0000313" key="9">
    <source>
        <dbReference type="Proteomes" id="UP001606099"/>
    </source>
</evidence>
<feature type="domain" description="SET" evidence="6">
    <location>
        <begin position="15"/>
        <end position="128"/>
    </location>
</feature>
<gene>
    <name evidence="8" type="ORF">ACG0Z6_04625</name>
</gene>
<proteinExistence type="predicted"/>
<dbReference type="SUPFAM" id="SSF82199">
    <property type="entry name" value="SET domain"/>
    <property type="match status" value="1"/>
</dbReference>
<dbReference type="Gene3D" id="2.170.270.10">
    <property type="entry name" value="SET domain"/>
    <property type="match status" value="1"/>
</dbReference>
<keyword evidence="2" id="KW-0158">Chromosome</keyword>
<name>A0ABW7FT78_9BURK</name>
<dbReference type="InterPro" id="IPR003616">
    <property type="entry name" value="Post-SET_dom"/>
</dbReference>
<keyword evidence="3 8" id="KW-0489">Methyltransferase</keyword>
<dbReference type="PROSITE" id="PS50280">
    <property type="entry name" value="SET"/>
    <property type="match status" value="1"/>
</dbReference>
<evidence type="ECO:0000256" key="3">
    <source>
        <dbReference type="ARBA" id="ARBA00022603"/>
    </source>
</evidence>
<dbReference type="PROSITE" id="PS50868">
    <property type="entry name" value="POST_SET"/>
    <property type="match status" value="1"/>
</dbReference>
<sequence>MSQQPFRSKAPHPRRRTVVRRSGVHGRGVYAQVHIPAGEYLFDYEGEVISWDEAMRRHPYDPEHPDHTFFFQLEQGGQVIDPMVGGNSARWINHSCEPNCQAREEGQRVRIYTLRELQPGEELFYDYGLVLDERYTPAVKKRYACFCGSASCRRTMLAPKR</sequence>
<dbReference type="GO" id="GO:0032259">
    <property type="term" value="P:methylation"/>
    <property type="evidence" value="ECO:0007669"/>
    <property type="project" value="UniProtKB-KW"/>
</dbReference>
<feature type="domain" description="Post-SET" evidence="7">
    <location>
        <begin position="141"/>
        <end position="157"/>
    </location>
</feature>